<accession>A0A6V7PH15</accession>
<protein>
    <recommendedName>
        <fullName evidence="2">Reverse transcriptase domain-containing protein</fullName>
    </recommendedName>
</protein>
<gene>
    <name evidence="1" type="ORF">CB5_LOCUS13371</name>
</gene>
<reference evidence="1" key="1">
    <citation type="submission" date="2020-07" db="EMBL/GenBank/DDBJ databases">
        <authorList>
            <person name="Lin J."/>
        </authorList>
    </citation>
    <scope>NUCLEOTIDE SEQUENCE</scope>
</reference>
<dbReference type="AlphaFoldDB" id="A0A6V7PH15"/>
<organism evidence="1">
    <name type="scientific">Ananas comosus var. bracteatus</name>
    <name type="common">red pineapple</name>
    <dbReference type="NCBI Taxonomy" id="296719"/>
    <lineage>
        <taxon>Eukaryota</taxon>
        <taxon>Viridiplantae</taxon>
        <taxon>Streptophyta</taxon>
        <taxon>Embryophyta</taxon>
        <taxon>Tracheophyta</taxon>
        <taxon>Spermatophyta</taxon>
        <taxon>Magnoliopsida</taxon>
        <taxon>Liliopsida</taxon>
        <taxon>Poales</taxon>
        <taxon>Bromeliaceae</taxon>
        <taxon>Bromelioideae</taxon>
        <taxon>Ananas</taxon>
    </lineage>
</organism>
<sequence>MARNIIFQFLSWNVRGLNDPTKCTIIKSVIRNWLSTAIKDQANRCLRWIEWLDRAEDGRVLTDLERNLRPKLKVRYEELCLQDEIKWKQRSRVQWLKAGNANTKFLHIRANCRRNKNYIARLSDGSSTLSSPEPIANHLFSFFSNQLGVEQVFADFINLQMIYSDDCFDLSNLHLPFTLEEVEREDFSCAPEKAPGPDGLPMIF</sequence>
<evidence type="ECO:0008006" key="2">
    <source>
        <dbReference type="Google" id="ProtNLM"/>
    </source>
</evidence>
<name>A0A6V7PH15_ANACO</name>
<proteinExistence type="predicted"/>
<evidence type="ECO:0000313" key="1">
    <source>
        <dbReference type="EMBL" id="CAD1830160.1"/>
    </source>
</evidence>
<dbReference type="EMBL" id="LR862148">
    <property type="protein sequence ID" value="CAD1830160.1"/>
    <property type="molecule type" value="Genomic_DNA"/>
</dbReference>